<keyword evidence="5" id="KW-0804">Transcription</keyword>
<evidence type="ECO:0000313" key="8">
    <source>
        <dbReference type="EMBL" id="AWO83642.1"/>
    </source>
</evidence>
<proteinExistence type="inferred from homology"/>
<evidence type="ECO:0000259" key="7">
    <source>
        <dbReference type="Pfam" id="PF08281"/>
    </source>
</evidence>
<evidence type="ECO:0000259" key="6">
    <source>
        <dbReference type="Pfam" id="PF04542"/>
    </source>
</evidence>
<evidence type="ECO:0000256" key="1">
    <source>
        <dbReference type="ARBA" id="ARBA00010641"/>
    </source>
</evidence>
<dbReference type="STRING" id="2055.BCM27_08950"/>
<dbReference type="InterPro" id="IPR014284">
    <property type="entry name" value="RNA_pol_sigma-70_dom"/>
</dbReference>
<dbReference type="InterPro" id="IPR007627">
    <property type="entry name" value="RNA_pol_sigma70_r2"/>
</dbReference>
<dbReference type="Gene3D" id="1.10.1740.10">
    <property type="match status" value="1"/>
</dbReference>
<evidence type="ECO:0000256" key="4">
    <source>
        <dbReference type="ARBA" id="ARBA00023125"/>
    </source>
</evidence>
<evidence type="ECO:0000313" key="9">
    <source>
        <dbReference type="EMBL" id="PKZ66883.1"/>
    </source>
</evidence>
<dbReference type="PANTHER" id="PTHR43133:SF58">
    <property type="entry name" value="ECF RNA POLYMERASE SIGMA FACTOR SIGD"/>
    <property type="match status" value="1"/>
</dbReference>
<dbReference type="GeneID" id="32687902"/>
<dbReference type="KEGG" id="gta:BCM27_08950"/>
<gene>
    <name evidence="9" type="ORF">CYJ73_03910</name>
    <name evidence="8" type="ORF">DLJ61_09035</name>
</gene>
<dbReference type="Proteomes" id="UP000234662">
    <property type="component" value="Unassembled WGS sequence"/>
</dbReference>
<keyword evidence="3" id="KW-0731">Sigma factor</keyword>
<dbReference type="InterPro" id="IPR013249">
    <property type="entry name" value="RNA_pol_sigma70_r4_t2"/>
</dbReference>
<protein>
    <submittedName>
        <fullName evidence="9">RNA polymerase sigma factor ShbA</fullName>
    </submittedName>
</protein>
<evidence type="ECO:0000313" key="10">
    <source>
        <dbReference type="Proteomes" id="UP000234662"/>
    </source>
</evidence>
<sequence length="195" mass="21067">MKLTGGELNDAVRAAGQGDRAALTSVLESVQEPILRYCRGRIGVGERHLFSADDIAQEALMAVMTALPRYRDQGKPFMAFVYGIASHKVADAMRVAARVKSDPVDEIPEVSHVAGGPEQFAIDADGSRRMRALLGILPEKQREVLVLRLIVGMSAEETAQAIGSTAGAVRVAQHRALAKLKDELRRTGGHDERTV</sequence>
<dbReference type="SUPFAM" id="SSF88659">
    <property type="entry name" value="Sigma3 and sigma4 domains of RNA polymerase sigma factors"/>
    <property type="match status" value="1"/>
</dbReference>
<evidence type="ECO:0000313" key="11">
    <source>
        <dbReference type="Proteomes" id="UP000247118"/>
    </source>
</evidence>
<dbReference type="Gene3D" id="1.10.10.10">
    <property type="entry name" value="Winged helix-like DNA-binding domain superfamily/Winged helix DNA-binding domain"/>
    <property type="match status" value="1"/>
</dbReference>
<dbReference type="OrthoDB" id="160825at2"/>
<dbReference type="Pfam" id="PF08281">
    <property type="entry name" value="Sigma70_r4_2"/>
    <property type="match status" value="1"/>
</dbReference>
<dbReference type="Proteomes" id="UP000247118">
    <property type="component" value="Chromosome"/>
</dbReference>
<feature type="domain" description="RNA polymerase sigma-70 region 2" evidence="6">
    <location>
        <begin position="29"/>
        <end position="98"/>
    </location>
</feature>
<dbReference type="CDD" id="cd06171">
    <property type="entry name" value="Sigma70_r4"/>
    <property type="match status" value="1"/>
</dbReference>
<name>A0A2I1RCL3_9ACTN</name>
<accession>A0A2I1RCL3</accession>
<dbReference type="GO" id="GO:0016987">
    <property type="term" value="F:sigma factor activity"/>
    <property type="evidence" value="ECO:0007669"/>
    <property type="project" value="UniProtKB-KW"/>
</dbReference>
<reference evidence="8 11" key="2">
    <citation type="submission" date="2018-05" db="EMBL/GenBank/DDBJ databases">
        <title>Complete genome sequence of Gordonia terrae NRRL B-16283.</title>
        <authorList>
            <person name="Garlena R.A."/>
            <person name="Russell D.A."/>
            <person name="Hatfull G.F."/>
        </authorList>
    </citation>
    <scope>NUCLEOTIDE SEQUENCE [LARGE SCALE GENOMIC DNA]</scope>
    <source>
        <strain evidence="8 11">NRRL B-16283</strain>
    </source>
</reference>
<comment type="similarity">
    <text evidence="1">Belongs to the sigma-70 factor family. ECF subfamily.</text>
</comment>
<keyword evidence="2" id="KW-0805">Transcription regulation</keyword>
<dbReference type="GO" id="GO:0006352">
    <property type="term" value="P:DNA-templated transcription initiation"/>
    <property type="evidence" value="ECO:0007669"/>
    <property type="project" value="InterPro"/>
</dbReference>
<dbReference type="EMBL" id="PKJC01000002">
    <property type="protein sequence ID" value="PKZ66883.1"/>
    <property type="molecule type" value="Genomic_DNA"/>
</dbReference>
<reference evidence="9 10" key="1">
    <citation type="submission" date="2017-12" db="EMBL/GenBank/DDBJ databases">
        <title>Phylogenetic diversity of female urinary microbiome.</title>
        <authorList>
            <person name="Thomas-White K."/>
            <person name="Wolfe A.J."/>
        </authorList>
    </citation>
    <scope>NUCLEOTIDE SEQUENCE [LARGE SCALE GENOMIC DNA]</scope>
    <source>
        <strain evidence="9 10">UMB0777</strain>
    </source>
</reference>
<dbReference type="Pfam" id="PF04542">
    <property type="entry name" value="Sigma70_r2"/>
    <property type="match status" value="1"/>
</dbReference>
<evidence type="ECO:0000256" key="5">
    <source>
        <dbReference type="ARBA" id="ARBA00023163"/>
    </source>
</evidence>
<dbReference type="RefSeq" id="WP_033203601.1">
    <property type="nucleotide sequence ID" value="NZ_CABEIC010000002.1"/>
</dbReference>
<dbReference type="PANTHER" id="PTHR43133">
    <property type="entry name" value="RNA POLYMERASE ECF-TYPE SIGMA FACTO"/>
    <property type="match status" value="1"/>
</dbReference>
<dbReference type="InterPro" id="IPR013325">
    <property type="entry name" value="RNA_pol_sigma_r2"/>
</dbReference>
<dbReference type="InterPro" id="IPR013324">
    <property type="entry name" value="RNA_pol_sigma_r3/r4-like"/>
</dbReference>
<evidence type="ECO:0000256" key="3">
    <source>
        <dbReference type="ARBA" id="ARBA00023082"/>
    </source>
</evidence>
<dbReference type="NCBIfam" id="TIGR02937">
    <property type="entry name" value="sigma70-ECF"/>
    <property type="match status" value="1"/>
</dbReference>
<dbReference type="InterPro" id="IPR036388">
    <property type="entry name" value="WH-like_DNA-bd_sf"/>
</dbReference>
<organism evidence="9 10">
    <name type="scientific">Gordonia terrae</name>
    <dbReference type="NCBI Taxonomy" id="2055"/>
    <lineage>
        <taxon>Bacteria</taxon>
        <taxon>Bacillati</taxon>
        <taxon>Actinomycetota</taxon>
        <taxon>Actinomycetes</taxon>
        <taxon>Mycobacteriales</taxon>
        <taxon>Gordoniaceae</taxon>
        <taxon>Gordonia</taxon>
    </lineage>
</organism>
<dbReference type="NCBIfam" id="NF007230">
    <property type="entry name" value="PRK09648.1"/>
    <property type="match status" value="1"/>
</dbReference>
<dbReference type="SUPFAM" id="SSF88946">
    <property type="entry name" value="Sigma2 domain of RNA polymerase sigma factors"/>
    <property type="match status" value="1"/>
</dbReference>
<dbReference type="EMBL" id="CP029604">
    <property type="protein sequence ID" value="AWO83642.1"/>
    <property type="molecule type" value="Genomic_DNA"/>
</dbReference>
<dbReference type="AlphaFoldDB" id="A0A2I1RCL3"/>
<evidence type="ECO:0000256" key="2">
    <source>
        <dbReference type="ARBA" id="ARBA00023015"/>
    </source>
</evidence>
<keyword evidence="4" id="KW-0238">DNA-binding</keyword>
<dbReference type="GO" id="GO:0003677">
    <property type="term" value="F:DNA binding"/>
    <property type="evidence" value="ECO:0007669"/>
    <property type="project" value="UniProtKB-KW"/>
</dbReference>
<dbReference type="InterPro" id="IPR039425">
    <property type="entry name" value="RNA_pol_sigma-70-like"/>
</dbReference>
<feature type="domain" description="RNA polymerase sigma factor 70 region 4 type 2" evidence="7">
    <location>
        <begin position="128"/>
        <end position="180"/>
    </location>
</feature>